<dbReference type="InterPro" id="IPR053175">
    <property type="entry name" value="DHMBA_Reg_Transcription_Factor"/>
</dbReference>
<comment type="caution">
    <text evidence="1">The sequence shown here is derived from an EMBL/GenBank/DDBJ whole genome shotgun (WGS) entry which is preliminary data.</text>
</comment>
<evidence type="ECO:0000313" key="1">
    <source>
        <dbReference type="EMBL" id="KAL1868826.1"/>
    </source>
</evidence>
<proteinExistence type="predicted"/>
<dbReference type="PANTHER" id="PTHR38791">
    <property type="entry name" value="ZN(II)2CYS6 TRANSCRIPTION FACTOR (EUROFUNG)-RELATED-RELATED"/>
    <property type="match status" value="1"/>
</dbReference>
<dbReference type="Proteomes" id="UP001583193">
    <property type="component" value="Unassembled WGS sequence"/>
</dbReference>
<protein>
    <submittedName>
        <fullName evidence="1">Uncharacterized protein</fullName>
    </submittedName>
</protein>
<sequence>MWVTHLFSLTYIANLRYPTSSRRGSELETQRELGNYLTKTLRTVRHALQTHEGVLRDDVLISVWMLTNYEMLIGSLRREQPWSPWHLHSRGLYSILKARGTAPLYTIRGRSAFWLAYITVQINALALNSECPPESDEWLGVIKNVMDTDRSYIYHVSLFIVRVCIVINQVLNILNSCDFSAASREYHRLVAEFSAVEKDYYNFVLANPVPTSPTPPIQNFQLSGVIKGHRFLQLLLNFLTHDPVQRVPLNQLETQRNYSVRRIRDAAQSILNNVPVCIKTLPRRGEQSPKSVSDALRIIWPLTTICIIKPTLPAQKREAAKILDFIGEEIGVRQAFDRAPAPRYIPEQAERPLVLMDLESNEKEEII</sequence>
<name>A0ABR3WZE8_9EURO</name>
<reference evidence="1 2" key="1">
    <citation type="journal article" date="2024" name="IMA Fungus">
        <title>IMA Genome - F19 : A genome assembly and annotation guide to empower mycologists, including annotated draft genome sequences of Ceratocystis pirilliformis, Diaporthe australafricana, Fusarium ophioides, Paecilomyces lecythidis, and Sporothrix stenoceras.</title>
        <authorList>
            <person name="Aylward J."/>
            <person name="Wilson A.M."/>
            <person name="Visagie C.M."/>
            <person name="Spraker J."/>
            <person name="Barnes I."/>
            <person name="Buitendag C."/>
            <person name="Ceriani C."/>
            <person name="Del Mar Angel L."/>
            <person name="du Plessis D."/>
            <person name="Fuchs T."/>
            <person name="Gasser K."/>
            <person name="Kramer D."/>
            <person name="Li W."/>
            <person name="Munsamy K."/>
            <person name="Piso A."/>
            <person name="Price J.L."/>
            <person name="Sonnekus B."/>
            <person name="Thomas C."/>
            <person name="van der Nest A."/>
            <person name="van Dijk A."/>
            <person name="van Heerden A."/>
            <person name="van Vuuren N."/>
            <person name="Yilmaz N."/>
            <person name="Duong T.A."/>
            <person name="van der Merwe N.A."/>
            <person name="Wingfield M.J."/>
            <person name="Wingfield B.D."/>
        </authorList>
    </citation>
    <scope>NUCLEOTIDE SEQUENCE [LARGE SCALE GENOMIC DNA]</scope>
    <source>
        <strain evidence="1 2">CMW 18167</strain>
    </source>
</reference>
<dbReference type="EMBL" id="JAVDPF010000037">
    <property type="protein sequence ID" value="KAL1868826.1"/>
    <property type="molecule type" value="Genomic_DNA"/>
</dbReference>
<evidence type="ECO:0000313" key="2">
    <source>
        <dbReference type="Proteomes" id="UP001583193"/>
    </source>
</evidence>
<accession>A0ABR3WZE8</accession>
<gene>
    <name evidence="1" type="ORF">Plec18167_008131</name>
</gene>
<organism evidence="1 2">
    <name type="scientific">Paecilomyces lecythidis</name>
    <dbReference type="NCBI Taxonomy" id="3004212"/>
    <lineage>
        <taxon>Eukaryota</taxon>
        <taxon>Fungi</taxon>
        <taxon>Dikarya</taxon>
        <taxon>Ascomycota</taxon>
        <taxon>Pezizomycotina</taxon>
        <taxon>Eurotiomycetes</taxon>
        <taxon>Eurotiomycetidae</taxon>
        <taxon>Eurotiales</taxon>
        <taxon>Thermoascaceae</taxon>
        <taxon>Paecilomyces</taxon>
    </lineage>
</organism>
<keyword evidence="2" id="KW-1185">Reference proteome</keyword>